<evidence type="ECO:0000256" key="8">
    <source>
        <dbReference type="SAM" id="MobiDB-lite"/>
    </source>
</evidence>
<keyword evidence="11" id="KW-1185">Reference proteome</keyword>
<dbReference type="OrthoDB" id="369569at2759"/>
<dbReference type="GO" id="GO:0005789">
    <property type="term" value="C:endoplasmic reticulum membrane"/>
    <property type="evidence" value="ECO:0007669"/>
    <property type="project" value="UniProtKB-SubCell"/>
</dbReference>
<proteinExistence type="inferred from homology"/>
<dbReference type="Pfam" id="PF06417">
    <property type="entry name" value="EMC4"/>
    <property type="match status" value="1"/>
</dbReference>
<evidence type="ECO:0000256" key="2">
    <source>
        <dbReference type="ARBA" id="ARBA00007715"/>
    </source>
</evidence>
<reference evidence="10 11" key="1">
    <citation type="journal article" date="2015" name="Sci. Rep.">
        <title>Genome of the facultative scuticociliatosis pathogen Pseudocohnilembus persalinus provides insight into its virulence through horizontal gene transfer.</title>
        <authorList>
            <person name="Xiong J."/>
            <person name="Wang G."/>
            <person name="Cheng J."/>
            <person name="Tian M."/>
            <person name="Pan X."/>
            <person name="Warren A."/>
            <person name="Jiang C."/>
            <person name="Yuan D."/>
            <person name="Miao W."/>
        </authorList>
    </citation>
    <scope>NUCLEOTIDE SEQUENCE [LARGE SCALE GENOMIC DNA]</scope>
    <source>
        <strain evidence="10">36N120E</strain>
    </source>
</reference>
<evidence type="ECO:0000256" key="1">
    <source>
        <dbReference type="ARBA" id="ARBA00004477"/>
    </source>
</evidence>
<dbReference type="AlphaFoldDB" id="A0A0V0QJD4"/>
<comment type="caution">
    <text evidence="10">The sequence shown here is derived from an EMBL/GenBank/DDBJ whole genome shotgun (WGS) entry which is preliminary data.</text>
</comment>
<gene>
    <name evidence="10" type="ORF">PPERSA_10052</name>
</gene>
<dbReference type="InterPro" id="IPR009445">
    <property type="entry name" value="TMEM85/Emc4"/>
</dbReference>
<evidence type="ECO:0000313" key="10">
    <source>
        <dbReference type="EMBL" id="KRX02435.1"/>
    </source>
</evidence>
<dbReference type="EMBL" id="LDAU01000155">
    <property type="protein sequence ID" value="KRX02435.1"/>
    <property type="molecule type" value="Genomic_DNA"/>
</dbReference>
<keyword evidence="5" id="KW-0256">Endoplasmic reticulum</keyword>
<evidence type="ECO:0000256" key="7">
    <source>
        <dbReference type="ARBA" id="ARBA00023136"/>
    </source>
</evidence>
<evidence type="ECO:0000256" key="4">
    <source>
        <dbReference type="ARBA" id="ARBA00022692"/>
    </source>
</evidence>
<evidence type="ECO:0000256" key="9">
    <source>
        <dbReference type="SAM" id="Phobius"/>
    </source>
</evidence>
<organism evidence="10 11">
    <name type="scientific">Pseudocohnilembus persalinus</name>
    <name type="common">Ciliate</name>
    <dbReference type="NCBI Taxonomy" id="266149"/>
    <lineage>
        <taxon>Eukaryota</taxon>
        <taxon>Sar</taxon>
        <taxon>Alveolata</taxon>
        <taxon>Ciliophora</taxon>
        <taxon>Intramacronucleata</taxon>
        <taxon>Oligohymenophorea</taxon>
        <taxon>Scuticociliatia</taxon>
        <taxon>Philasterida</taxon>
        <taxon>Pseudocohnilembidae</taxon>
        <taxon>Pseudocohnilembus</taxon>
    </lineage>
</organism>
<keyword evidence="4 9" id="KW-0812">Transmembrane</keyword>
<evidence type="ECO:0000313" key="11">
    <source>
        <dbReference type="Proteomes" id="UP000054937"/>
    </source>
</evidence>
<evidence type="ECO:0000256" key="6">
    <source>
        <dbReference type="ARBA" id="ARBA00022989"/>
    </source>
</evidence>
<feature type="region of interest" description="Disordered" evidence="8">
    <location>
        <begin position="8"/>
        <end position="37"/>
    </location>
</feature>
<protein>
    <recommendedName>
        <fullName evidence="3">ER membrane protein complex subunit 4</fullName>
    </recommendedName>
</protein>
<dbReference type="PANTHER" id="PTHR19315">
    <property type="entry name" value="ER MEMBRANE PROTEIN COMPLEX SUBUNIT 4"/>
    <property type="match status" value="1"/>
</dbReference>
<sequence length="162" mass="18935">MTDWEFKLNQNQKKKQLSEPFGYSKNGNDLQETEKSQQDKRKMLEDKIYKFATGDKSQFFMAIFMMYMTGGTLNIFTILFTFQFLYNPTKAIFSTNTAFQQFEGKGIPLLKFKLYYIGMKSLILSVALYKLYNLGLLPLSPSDWVDLVPSYQQNEIVFQVSK</sequence>
<comment type="subcellular location">
    <subcellularLocation>
        <location evidence="1">Endoplasmic reticulum membrane</location>
        <topology evidence="1">Multi-pass membrane protein</topology>
    </subcellularLocation>
</comment>
<accession>A0A0V0QJD4</accession>
<comment type="similarity">
    <text evidence="2">Belongs to the EMC4 family.</text>
</comment>
<dbReference type="InParanoid" id="A0A0V0QJD4"/>
<dbReference type="Proteomes" id="UP000054937">
    <property type="component" value="Unassembled WGS sequence"/>
</dbReference>
<keyword evidence="7 9" id="KW-0472">Membrane</keyword>
<evidence type="ECO:0000256" key="3">
    <source>
        <dbReference type="ARBA" id="ARBA00020820"/>
    </source>
</evidence>
<keyword evidence="6 9" id="KW-1133">Transmembrane helix</keyword>
<name>A0A0V0QJD4_PSEPJ</name>
<dbReference type="OMA" id="QQTFKVI"/>
<feature type="transmembrane region" description="Helical" evidence="9">
    <location>
        <begin position="59"/>
        <end position="86"/>
    </location>
</feature>
<evidence type="ECO:0000256" key="5">
    <source>
        <dbReference type="ARBA" id="ARBA00022824"/>
    </source>
</evidence>